<evidence type="ECO:0000256" key="4">
    <source>
        <dbReference type="ARBA" id="ARBA00012085"/>
    </source>
</evidence>
<comment type="similarity">
    <text evidence="3 8">Belongs to the trans-sulfuration enzymes family.</text>
</comment>
<dbReference type="Gene3D" id="3.90.1150.10">
    <property type="entry name" value="Aspartate Aminotransferase, domain 1"/>
    <property type="match status" value="1"/>
</dbReference>
<dbReference type="RefSeq" id="XP_018699357.1">
    <property type="nucleotide sequence ID" value="XM_018853455.1"/>
</dbReference>
<dbReference type="PIRSF" id="PIRSF001434">
    <property type="entry name" value="CGS"/>
    <property type="match status" value="1"/>
</dbReference>
<proteinExistence type="inferred from homology"/>
<keyword evidence="6" id="KW-0028">Amino-acid biosynthesis</keyword>
<dbReference type="SUPFAM" id="SSF53383">
    <property type="entry name" value="PLP-dependent transferases"/>
    <property type="match status" value="2"/>
</dbReference>
<evidence type="ECO:0000256" key="8">
    <source>
        <dbReference type="RuleBase" id="RU362118"/>
    </source>
</evidence>
<dbReference type="EMBL" id="AZHB01000085">
    <property type="protein sequence ID" value="OAA39341.1"/>
    <property type="molecule type" value="Genomic_DNA"/>
</dbReference>
<keyword evidence="5 8" id="KW-0663">Pyridoxal phosphate</keyword>
<evidence type="ECO:0000256" key="3">
    <source>
        <dbReference type="ARBA" id="ARBA00009077"/>
    </source>
</evidence>
<keyword evidence="6" id="KW-0198">Cysteine biosynthesis</keyword>
<comment type="pathway">
    <text evidence="2">Amino-acid biosynthesis; L-cysteine biosynthesis; L-cysteine from L-homocysteine and L-serine: step 2/2.</text>
</comment>
<evidence type="ECO:0000256" key="7">
    <source>
        <dbReference type="ARBA" id="ARBA00029853"/>
    </source>
</evidence>
<evidence type="ECO:0000313" key="10">
    <source>
        <dbReference type="EMBL" id="OAA39341.1"/>
    </source>
</evidence>
<dbReference type="InterPro" id="IPR015424">
    <property type="entry name" value="PyrdxlP-dep_Trfase"/>
</dbReference>
<dbReference type="GO" id="GO:0030170">
    <property type="term" value="F:pyridoxal phosphate binding"/>
    <property type="evidence" value="ECO:0007669"/>
    <property type="project" value="InterPro"/>
</dbReference>
<dbReference type="EC" id="4.4.1.1" evidence="4"/>
<dbReference type="InterPro" id="IPR015421">
    <property type="entry name" value="PyrdxlP-dep_Trfase_major"/>
</dbReference>
<evidence type="ECO:0000256" key="2">
    <source>
        <dbReference type="ARBA" id="ARBA00005038"/>
    </source>
</evidence>
<dbReference type="Gene3D" id="3.40.640.10">
    <property type="entry name" value="Type I PLP-dependent aspartate aminotransferase-like (Major domain)"/>
    <property type="match status" value="1"/>
</dbReference>
<protein>
    <recommendedName>
        <fullName evidence="4">cystathionine gamma-lyase</fullName>
        <ecNumber evidence="4">4.4.1.1</ecNumber>
    </recommendedName>
    <alternativeName>
        <fullName evidence="7">Gamma-cystathionase</fullName>
    </alternativeName>
</protein>
<dbReference type="GO" id="GO:0019343">
    <property type="term" value="P:cysteine biosynthetic process via cystathionine"/>
    <property type="evidence" value="ECO:0007669"/>
    <property type="project" value="TreeGrafter"/>
</dbReference>
<evidence type="ECO:0000256" key="1">
    <source>
        <dbReference type="ARBA" id="ARBA00001933"/>
    </source>
</evidence>
<organism evidence="10 11">
    <name type="scientific">Cordyceps fumosorosea (strain ARSEF 2679)</name>
    <name type="common">Isaria fumosorosea</name>
    <dbReference type="NCBI Taxonomy" id="1081104"/>
    <lineage>
        <taxon>Eukaryota</taxon>
        <taxon>Fungi</taxon>
        <taxon>Dikarya</taxon>
        <taxon>Ascomycota</taxon>
        <taxon>Pezizomycotina</taxon>
        <taxon>Sordariomycetes</taxon>
        <taxon>Hypocreomycetidae</taxon>
        <taxon>Hypocreales</taxon>
        <taxon>Cordycipitaceae</taxon>
        <taxon>Cordyceps</taxon>
    </lineage>
</organism>
<dbReference type="GO" id="GO:0005737">
    <property type="term" value="C:cytoplasm"/>
    <property type="evidence" value="ECO:0007669"/>
    <property type="project" value="TreeGrafter"/>
</dbReference>
<reference evidence="10 11" key="1">
    <citation type="journal article" date="2016" name="Genome Biol. Evol.">
        <title>Divergent and convergent evolution of fungal pathogenicity.</title>
        <authorList>
            <person name="Shang Y."/>
            <person name="Xiao G."/>
            <person name="Zheng P."/>
            <person name="Cen K."/>
            <person name="Zhan S."/>
            <person name="Wang C."/>
        </authorList>
    </citation>
    <scope>NUCLEOTIDE SEQUENCE [LARGE SCALE GENOMIC DNA]</scope>
    <source>
        <strain evidence="10 11">ARSEF 2679</strain>
    </source>
</reference>
<dbReference type="GeneID" id="30026147"/>
<name>A0A167AUF9_CORFA</name>
<gene>
    <name evidence="10" type="ORF">ISF_09855</name>
</gene>
<evidence type="ECO:0000313" key="11">
    <source>
        <dbReference type="Proteomes" id="UP000076744"/>
    </source>
</evidence>
<evidence type="ECO:0000256" key="6">
    <source>
        <dbReference type="ARBA" id="ARBA00023192"/>
    </source>
</evidence>
<dbReference type="InterPro" id="IPR015422">
    <property type="entry name" value="PyrdxlP-dep_Trfase_small"/>
</dbReference>
<dbReference type="STRING" id="1081104.A0A167AUF9"/>
<dbReference type="Pfam" id="PF01053">
    <property type="entry name" value="Cys_Met_Meta_PP"/>
    <property type="match status" value="2"/>
</dbReference>
<accession>A0A167AUF9</accession>
<sequence length="323" mass="34083">MHVSSHHHRPALCLDAAPAPTLEHRFGTLAIHAGSTHDPSTGAVIEPISLSTTFAQTAEGKPVGVFEYSHSANPNRTNFEAAVAALEYAHYALVYSSGSAATANILQSLAAGSHVAPTSSRSPTSTAAPTTTSLRSLRPTGLRSSRSPTATAFWSSLITPFCPCVSAFNSDDLLKTLHLRASEATHNATTVATAFEASPNVITVNYPGLDSHPHRAIAIKQHYSGMRGGILSFRIKGGHNAAELSYSLTKILTLAESLSGVESLVELTRSMAKAVVVLDDLVRISCGVKDADDLKNDVLQASRLPCLAPGNTYFTIISTKKIV</sequence>
<dbReference type="Proteomes" id="UP000076744">
    <property type="component" value="Unassembled WGS sequence"/>
</dbReference>
<dbReference type="PANTHER" id="PTHR11808">
    <property type="entry name" value="TRANS-SULFURATION ENZYME FAMILY MEMBER"/>
    <property type="match status" value="1"/>
</dbReference>
<dbReference type="OrthoDB" id="3512640at2759"/>
<evidence type="ECO:0000256" key="9">
    <source>
        <dbReference type="SAM" id="MobiDB-lite"/>
    </source>
</evidence>
<comment type="caution">
    <text evidence="10">The sequence shown here is derived from an EMBL/GenBank/DDBJ whole genome shotgun (WGS) entry which is preliminary data.</text>
</comment>
<dbReference type="GO" id="GO:0004123">
    <property type="term" value="F:cystathionine gamma-lyase activity"/>
    <property type="evidence" value="ECO:0007669"/>
    <property type="project" value="TreeGrafter"/>
</dbReference>
<feature type="compositionally biased region" description="Low complexity" evidence="9">
    <location>
        <begin position="116"/>
        <end position="137"/>
    </location>
</feature>
<dbReference type="PANTHER" id="PTHR11808:SF15">
    <property type="entry name" value="CYSTATHIONINE GAMMA-LYASE"/>
    <property type="match status" value="1"/>
</dbReference>
<keyword evidence="11" id="KW-1185">Reference proteome</keyword>
<keyword evidence="10" id="KW-0456">Lyase</keyword>
<evidence type="ECO:0000256" key="5">
    <source>
        <dbReference type="ARBA" id="ARBA00022898"/>
    </source>
</evidence>
<feature type="region of interest" description="Disordered" evidence="9">
    <location>
        <begin position="115"/>
        <end position="146"/>
    </location>
</feature>
<comment type="cofactor">
    <cofactor evidence="1 8">
        <name>pyridoxal 5'-phosphate</name>
        <dbReference type="ChEBI" id="CHEBI:597326"/>
    </cofactor>
</comment>
<dbReference type="InterPro" id="IPR000277">
    <property type="entry name" value="Cys/Met-Metab_PyrdxlP-dep_enz"/>
</dbReference>
<dbReference type="GO" id="GO:0019346">
    <property type="term" value="P:transsulfuration"/>
    <property type="evidence" value="ECO:0007669"/>
    <property type="project" value="InterPro"/>
</dbReference>
<dbReference type="AlphaFoldDB" id="A0A167AUF9"/>